<evidence type="ECO:0000313" key="5">
    <source>
        <dbReference type="EMBL" id="SDG60773.1"/>
    </source>
</evidence>
<dbReference type="EMBL" id="FNCJ01000004">
    <property type="protein sequence ID" value="SDG60773.1"/>
    <property type="molecule type" value="Genomic_DNA"/>
</dbReference>
<dbReference type="InterPro" id="IPR042118">
    <property type="entry name" value="QueA_dom1"/>
</dbReference>
<keyword evidence="4" id="KW-0671">Queuosine biosynthesis</keyword>
<evidence type="ECO:0000256" key="3">
    <source>
        <dbReference type="ARBA" id="ARBA00022691"/>
    </source>
</evidence>
<dbReference type="Proteomes" id="UP000199706">
    <property type="component" value="Unassembled WGS sequence"/>
</dbReference>
<dbReference type="InterPro" id="IPR003699">
    <property type="entry name" value="QueA"/>
</dbReference>
<sequence length="371" mass="40522">MTMRAATLPVQRPHDARLLVIDSRGHIEHRPRTALAQLLREGDCVIANDAATMPASLQGIHRRSGAAIEVRLAGRASLDPADVKRFTAVVFGTGDFHTPTEARSAPPELLPGDRLRFGKLGARIVRTLDHPRFVELRFEADAARIWRALAEQGKPVQYAHLQDALALWDVWTPIAAQPVAFEPPSAGFVLDWRTVKELQTRGIGFATLTHAAGLSSTGDAALDARLPLDEPYRIPAATATLIAATRARQGRVVAIGTTVVRALEHAASGDGIVRAGDGVANQRIGSQTKLRVADVIVSGTHEPETSHYALLRAFTDTLTLLGATQELEAHRYRTHEFGDSVWIERRACVVRGMSARPVNPRKRERERCETC</sequence>
<protein>
    <submittedName>
        <fullName evidence="5">S-adenosylmethionine:tRNA ribosyltransferase-isomerase</fullName>
    </submittedName>
</protein>
<dbReference type="GO" id="GO:0008616">
    <property type="term" value="P:tRNA queuosine(34) biosynthetic process"/>
    <property type="evidence" value="ECO:0007669"/>
    <property type="project" value="UniProtKB-KW"/>
</dbReference>
<reference evidence="5 6" key="1">
    <citation type="submission" date="2016-10" db="EMBL/GenBank/DDBJ databases">
        <authorList>
            <person name="de Groot N.N."/>
        </authorList>
    </citation>
    <scope>NUCLEOTIDE SEQUENCE [LARGE SCALE GENOMIC DNA]</scope>
    <source>
        <strain evidence="5 6">LMG 2247</strain>
    </source>
</reference>
<keyword evidence="1" id="KW-0963">Cytoplasm</keyword>
<dbReference type="Gene3D" id="3.40.1780.10">
    <property type="entry name" value="QueA-like"/>
    <property type="match status" value="1"/>
</dbReference>
<organism evidence="5 6">
    <name type="scientific">Paraburkholderia phenazinium</name>
    <dbReference type="NCBI Taxonomy" id="60549"/>
    <lineage>
        <taxon>Bacteria</taxon>
        <taxon>Pseudomonadati</taxon>
        <taxon>Pseudomonadota</taxon>
        <taxon>Betaproteobacteria</taxon>
        <taxon>Burkholderiales</taxon>
        <taxon>Burkholderiaceae</taxon>
        <taxon>Paraburkholderia</taxon>
    </lineage>
</organism>
<evidence type="ECO:0000256" key="4">
    <source>
        <dbReference type="ARBA" id="ARBA00022785"/>
    </source>
</evidence>
<dbReference type="PANTHER" id="PTHR30307">
    <property type="entry name" value="S-ADENOSYLMETHIONINE:TRNA RIBOSYLTRANSFERASE-ISOMERASE"/>
    <property type="match status" value="1"/>
</dbReference>
<dbReference type="RefSeq" id="WP_244106189.1">
    <property type="nucleotide sequence ID" value="NZ_CADERL010000006.1"/>
</dbReference>
<proteinExistence type="predicted"/>
<accession>A0A1G7VLY8</accession>
<name>A0A1G7VLY8_9BURK</name>
<dbReference type="PANTHER" id="PTHR30307:SF0">
    <property type="entry name" value="S-ADENOSYLMETHIONINE:TRNA RIBOSYLTRANSFERASE-ISOMERASE"/>
    <property type="match status" value="1"/>
</dbReference>
<evidence type="ECO:0000313" key="6">
    <source>
        <dbReference type="Proteomes" id="UP000199706"/>
    </source>
</evidence>
<dbReference type="Gene3D" id="2.40.10.240">
    <property type="entry name" value="QueA-like"/>
    <property type="match status" value="1"/>
</dbReference>
<keyword evidence="2 5" id="KW-0808">Transferase</keyword>
<dbReference type="InterPro" id="IPR036100">
    <property type="entry name" value="QueA_sf"/>
</dbReference>
<evidence type="ECO:0000256" key="2">
    <source>
        <dbReference type="ARBA" id="ARBA00022679"/>
    </source>
</evidence>
<dbReference type="Pfam" id="PF02547">
    <property type="entry name" value="Queuosine_synth"/>
    <property type="match status" value="1"/>
</dbReference>
<dbReference type="SUPFAM" id="SSF111337">
    <property type="entry name" value="QueA-like"/>
    <property type="match status" value="1"/>
</dbReference>
<keyword evidence="5" id="KW-0413">Isomerase</keyword>
<dbReference type="InterPro" id="IPR042119">
    <property type="entry name" value="QueA_dom2"/>
</dbReference>
<keyword evidence="3" id="KW-0949">S-adenosyl-L-methionine</keyword>
<dbReference type="GO" id="GO:0051075">
    <property type="term" value="F:S-adenosylmethionine:tRNA ribosyltransferase-isomerase activity"/>
    <property type="evidence" value="ECO:0007669"/>
    <property type="project" value="TreeGrafter"/>
</dbReference>
<gene>
    <name evidence="5" type="ORF">SAMN05216466_104130</name>
</gene>
<evidence type="ECO:0000256" key="1">
    <source>
        <dbReference type="ARBA" id="ARBA00022490"/>
    </source>
</evidence>
<dbReference type="AlphaFoldDB" id="A0A1G7VLY8"/>